<reference evidence="1" key="1">
    <citation type="submission" date="2021-08" db="EMBL/GenBank/DDBJ databases">
        <title>Prevotella lacticifex sp. nov., isolated from rumen of cow.</title>
        <authorList>
            <person name="Shinkai T."/>
            <person name="Ikeyama N."/>
            <person name="Kumagai M."/>
            <person name="Ohmori H."/>
            <person name="Sakamoto M."/>
            <person name="Ohkuma M."/>
            <person name="Mitsumori M."/>
        </authorList>
    </citation>
    <scope>NUCLEOTIDE SEQUENCE</scope>
    <source>
        <strain evidence="1">DSM 11371</strain>
    </source>
</reference>
<sequence>MSILPIRAQIDTLNIQHLKGVTVNGQYIQQAADHYNCIPTSKQRKHSHSGYELVRSMMIPGVDVDTESGKVSTPAGAATLYINGREATFREIQSLRTKDVVRVEYYDMPTGKYAKDLAVLNYVVKQFKSGGYTQLDALQGLGYKCGDYNITSKYSFGNSNANLWAGYSNANPKEDMVSKEDYLLPDAVAKGSSSSGNDKENIGKYITASISNMTPKQTWMLRASIEASKQWDNIMNGKTEYASEYGNLAFDKTQYSRSSTVKPTLYAYFQKQIGSSHNFDAVLDCYYADNKYNRDFLEGGRFVSDVDEDYFYGKFNANYSIALPKSNNLTFSLHEYMRVSQDSYGGSADYWQHLHSSETIFFVDYNKRWKKVMLDFNPGLSYLVYRLHGDDAVKHVAPRLQLSSSWMPDKLQRVRLFFSLGNTFPSLNTVNNVSQQIDRIMIRRGNPDMDNSTLLGPGFTYSLNYKQISAMLSCYYMYMSNAIVNTYSVEGGNIINTFSSDARSHQTSTSLSVTWKPSASFNVKMDGNFTYARVTMADEEQQRGWQMGLQANYYVRDFSFSASCKSLTRSLNNYQYHIRQPWQYGLSAEWSHNNLAVVLEAKNLFIQDNVLKRSLSAEIYNLSEQFRRERDNSYVSLKLICSIDYGKKVSRSLKYETKNADSTIMR</sequence>
<evidence type="ECO:0000313" key="2">
    <source>
        <dbReference type="Proteomes" id="UP000887043"/>
    </source>
</evidence>
<evidence type="ECO:0008006" key="3">
    <source>
        <dbReference type="Google" id="ProtNLM"/>
    </source>
</evidence>
<dbReference type="Proteomes" id="UP000887043">
    <property type="component" value="Unassembled WGS sequence"/>
</dbReference>
<evidence type="ECO:0000313" key="1">
    <source>
        <dbReference type="EMBL" id="GJG28410.1"/>
    </source>
</evidence>
<dbReference type="EMBL" id="BPTR01000001">
    <property type="protein sequence ID" value="GJG28410.1"/>
    <property type="molecule type" value="Genomic_DNA"/>
</dbReference>
<comment type="caution">
    <text evidence="1">The sequence shown here is derived from an EMBL/GenBank/DDBJ whole genome shotgun (WGS) entry which is preliminary data.</text>
</comment>
<protein>
    <recommendedName>
        <fullName evidence="3">Outer membrane protein beta-barrel domain-containing protein</fullName>
    </recommendedName>
</protein>
<proteinExistence type="predicted"/>
<gene>
    <name evidence="1" type="ORF">PRRU23_21100</name>
</gene>
<accession>A0AA37I3L1</accession>
<dbReference type="AlphaFoldDB" id="A0AA37I3L1"/>
<organism evidence="1 2">
    <name type="scientific">Segatella bryantii</name>
    <name type="common">Prevotella bryantii</name>
    <dbReference type="NCBI Taxonomy" id="77095"/>
    <lineage>
        <taxon>Bacteria</taxon>
        <taxon>Pseudomonadati</taxon>
        <taxon>Bacteroidota</taxon>
        <taxon>Bacteroidia</taxon>
        <taxon>Bacteroidales</taxon>
        <taxon>Prevotellaceae</taxon>
        <taxon>Segatella</taxon>
    </lineage>
</organism>
<dbReference type="SUPFAM" id="SSF56935">
    <property type="entry name" value="Porins"/>
    <property type="match status" value="1"/>
</dbReference>
<dbReference type="RefSeq" id="WP_050787956.1">
    <property type="nucleotide sequence ID" value="NZ_BPTR01000001.1"/>
</dbReference>
<name>A0AA37I3L1_SEGBR</name>